<dbReference type="GO" id="GO:0009507">
    <property type="term" value="C:chloroplast"/>
    <property type="evidence" value="ECO:0007669"/>
    <property type="project" value="UniProtKB-SubCell"/>
</dbReference>
<evidence type="ECO:0000313" key="6">
    <source>
        <dbReference type="EnsemblPlants" id="OPUNC09G00390.1"/>
    </source>
</evidence>
<dbReference type="FunFam" id="3.10.450.40:FF:000008">
    <property type="entry name" value="Protein DCL, chloroplastic"/>
    <property type="match status" value="1"/>
</dbReference>
<name>A0A0E0LY97_ORYPU</name>
<dbReference type="PANTHER" id="PTHR33415">
    <property type="entry name" value="PROTEIN EMBRYO DEFECTIVE 514"/>
    <property type="match status" value="1"/>
</dbReference>
<comment type="subcellular location">
    <subcellularLocation>
        <location evidence="1">Plastid</location>
        <location evidence="1">Chloroplast</location>
    </subcellularLocation>
</comment>
<accession>A0A0E0LY97</accession>
<keyword evidence="3" id="KW-0934">Plastid</keyword>
<dbReference type="GO" id="GO:1901259">
    <property type="term" value="P:chloroplast rRNA processing"/>
    <property type="evidence" value="ECO:0007669"/>
    <property type="project" value="UniProtKB-ARBA"/>
</dbReference>
<dbReference type="Proteomes" id="UP000026962">
    <property type="component" value="Chromosome 9"/>
</dbReference>
<reference evidence="6" key="2">
    <citation type="submission" date="2018-05" db="EMBL/GenBank/DDBJ databases">
        <title>OpunRS2 (Oryza punctata Reference Sequence Version 2).</title>
        <authorList>
            <person name="Zhang J."/>
            <person name="Kudrna D."/>
            <person name="Lee S."/>
            <person name="Talag J."/>
            <person name="Welchert J."/>
            <person name="Wing R.A."/>
        </authorList>
    </citation>
    <scope>NUCLEOTIDE SEQUENCE [LARGE SCALE GENOMIC DNA]</scope>
</reference>
<dbReference type="GO" id="GO:0009658">
    <property type="term" value="P:chloroplast organization"/>
    <property type="evidence" value="ECO:0007669"/>
    <property type="project" value="TreeGrafter"/>
</dbReference>
<dbReference type="PANTHER" id="PTHR33415:SF23">
    <property type="entry name" value="OS09G0112400 PROTEIN"/>
    <property type="match status" value="1"/>
</dbReference>
<feature type="region of interest" description="Disordered" evidence="5">
    <location>
        <begin position="162"/>
        <end position="186"/>
    </location>
</feature>
<protein>
    <submittedName>
        <fullName evidence="6">Uncharacterized protein</fullName>
    </submittedName>
</protein>
<evidence type="ECO:0000256" key="1">
    <source>
        <dbReference type="ARBA" id="ARBA00004229"/>
    </source>
</evidence>
<keyword evidence="7" id="KW-1185">Reference proteome</keyword>
<dbReference type="Gramene" id="OPUNC09G00390.1">
    <property type="protein sequence ID" value="OPUNC09G00390.1"/>
    <property type="gene ID" value="OPUNC09G00390"/>
</dbReference>
<evidence type="ECO:0000256" key="5">
    <source>
        <dbReference type="SAM" id="MobiDB-lite"/>
    </source>
</evidence>
<proteinExistence type="predicted"/>
<dbReference type="EnsemblPlants" id="OPUNC09G00390.1">
    <property type="protein sequence ID" value="OPUNC09G00390.1"/>
    <property type="gene ID" value="OPUNC09G00390"/>
</dbReference>
<sequence>MALAAVLSRAAARLLRPPLPPLPLRLRRDLCALPSSSAPSDAEILAEIEPVVHLVKDILHSARYGDGGFLSPEDQKAVVEKVLVHHPRSEDKIGCGVDAIMVDKHPDFRKSRCLFVVRTNGETEDFSYRKCIKEYIKEKYPSQPDDFIQNLFTRRFTQQLNNVSEKDATPSAAAARPKEPGRDFHLKNSIREGRKVHANNTPRGKRRPQALPLLARRDEISPVIFPPSHVEVACKSVTTTNCTHLRCTATALAPRRWPTIKQELNIPHVPNPSTLLGWRERVREKNGSPLPRTSPPNMAILWRPPKEDCRLDQSLGLQTPTSWHHRNCHLGRTARITVTSGHPFASPSPHPEATYRHCTRAAASLPATGCHSPGHAKALPPPAGFPLSSAASPRSTSLPPPPTTAPHSASMSLRRSPLA</sequence>
<organism evidence="6">
    <name type="scientific">Oryza punctata</name>
    <name type="common">Red rice</name>
    <dbReference type="NCBI Taxonomy" id="4537"/>
    <lineage>
        <taxon>Eukaryota</taxon>
        <taxon>Viridiplantae</taxon>
        <taxon>Streptophyta</taxon>
        <taxon>Embryophyta</taxon>
        <taxon>Tracheophyta</taxon>
        <taxon>Spermatophyta</taxon>
        <taxon>Magnoliopsida</taxon>
        <taxon>Liliopsida</taxon>
        <taxon>Poales</taxon>
        <taxon>Poaceae</taxon>
        <taxon>BOP clade</taxon>
        <taxon>Oryzoideae</taxon>
        <taxon>Oryzeae</taxon>
        <taxon>Oryzinae</taxon>
        <taxon>Oryza</taxon>
    </lineage>
</organism>
<dbReference type="InterPro" id="IPR044673">
    <property type="entry name" value="DCL-like"/>
</dbReference>
<feature type="region of interest" description="Disordered" evidence="5">
    <location>
        <begin position="366"/>
        <end position="419"/>
    </location>
</feature>
<feature type="compositionally biased region" description="Low complexity" evidence="5">
    <location>
        <begin position="386"/>
        <end position="397"/>
    </location>
</feature>
<evidence type="ECO:0000256" key="4">
    <source>
        <dbReference type="ARBA" id="ARBA00022946"/>
    </source>
</evidence>
<evidence type="ECO:0000256" key="2">
    <source>
        <dbReference type="ARBA" id="ARBA00022528"/>
    </source>
</evidence>
<evidence type="ECO:0000313" key="7">
    <source>
        <dbReference type="Proteomes" id="UP000026962"/>
    </source>
</evidence>
<dbReference type="eggNOG" id="ENOG502RY91">
    <property type="taxonomic scope" value="Eukaryota"/>
</dbReference>
<dbReference type="AlphaFoldDB" id="A0A0E0LY97"/>
<keyword evidence="2" id="KW-0150">Chloroplast</keyword>
<dbReference type="Pfam" id="PF11523">
    <property type="entry name" value="DUF3223"/>
    <property type="match status" value="1"/>
</dbReference>
<evidence type="ECO:0000256" key="3">
    <source>
        <dbReference type="ARBA" id="ARBA00022640"/>
    </source>
</evidence>
<dbReference type="HOGENOM" id="CLU_656194_0_0_1"/>
<keyword evidence="4" id="KW-0809">Transit peptide</keyword>
<reference evidence="6" key="1">
    <citation type="submission" date="2015-04" db="UniProtKB">
        <authorList>
            <consortium name="EnsemblPlants"/>
        </authorList>
    </citation>
    <scope>IDENTIFICATION</scope>
</reference>
<feature type="compositionally biased region" description="Basic and acidic residues" evidence="5">
    <location>
        <begin position="176"/>
        <end position="186"/>
    </location>
</feature>
<dbReference type="Gene3D" id="3.10.450.40">
    <property type="match status" value="1"/>
</dbReference>